<reference evidence="9 11" key="3">
    <citation type="submission" date="2020-09" db="EMBL/GenBank/DDBJ databases">
        <title>Complete, closed and curated genome sequences of Photobacterium damselae subsp. piscicida isolates from Australia indicate localised evolution and additional plasmid-borne pathogenicity mechanisms.</title>
        <authorList>
            <person name="Baseggio L."/>
            <person name="Silayeva O."/>
            <person name="Buller N."/>
            <person name="Landos M."/>
            <person name="Engelstaedter J."/>
            <person name="Barnes A.C."/>
        </authorList>
    </citation>
    <scope>NUCLEOTIDE SEQUENCE [LARGE SCALE GENOMIC DNA]</scope>
    <source>
        <strain evidence="9 11">AS-16-0540-1</strain>
    </source>
</reference>
<dbReference type="PANTHER" id="PTHR31136">
    <property type="entry name" value="DUF1338 DOMAIN-CONTAINING PROTEIN"/>
    <property type="match status" value="1"/>
</dbReference>
<dbReference type="EMBL" id="CP061854">
    <property type="protein sequence ID" value="QOD56729.1"/>
    <property type="molecule type" value="Genomic_DNA"/>
</dbReference>
<reference evidence="8" key="1">
    <citation type="journal article" date="2017" name="Genome Announc.">
        <title>Whole-Genome Sequence of Photobacterium damselae subsp. piscicida Strain 91-197, Isolated from Hybrid Striped Bass (Morone sp.) in the United States.</title>
        <authorList>
            <person name="Teru Y."/>
            <person name="Hikima J."/>
            <person name="Kono T."/>
            <person name="Sakai M."/>
            <person name="Takano T."/>
            <person name="Hawke J.P."/>
            <person name="Takeyama H."/>
            <person name="Aoki T."/>
        </authorList>
    </citation>
    <scope>NUCLEOTIDE SEQUENCE</scope>
    <source>
        <strain evidence="8">91-197</strain>
    </source>
</reference>
<dbReference type="EC" id="1.13.11.93" evidence="6"/>
<name>A0A1V1V6D4_PHODP</name>
<dbReference type="Proteomes" id="UP000516656">
    <property type="component" value="Chromosome 1"/>
</dbReference>
<dbReference type="SMART" id="SM01150">
    <property type="entry name" value="DUF1338"/>
    <property type="match status" value="1"/>
</dbReference>
<gene>
    <name evidence="9" type="ORF">IC627_01180</name>
    <name evidence="8" type="ORF">PDPUS_1_03008</name>
</gene>
<evidence type="ECO:0000313" key="9">
    <source>
        <dbReference type="EMBL" id="QOD56729.1"/>
    </source>
</evidence>
<comment type="similarity">
    <text evidence="5">Belongs to the 2-oxoadipate dioxygenase/decarboxylase family.</text>
</comment>
<protein>
    <recommendedName>
        <fullName evidence="6">2-oxoadipate dioxygenase/decarboxylase</fullName>
        <ecNumber evidence="6">1.13.11.93</ecNumber>
    </recommendedName>
    <alternativeName>
        <fullName evidence="7">2-hydroxyglutarate synthase</fullName>
    </alternativeName>
</protein>
<dbReference type="RefSeq" id="WP_086957321.1">
    <property type="nucleotide sequence ID" value="NZ_AP018045.1"/>
</dbReference>
<dbReference type="Proteomes" id="UP000218676">
    <property type="component" value="Chromosome 1"/>
</dbReference>
<dbReference type="Pfam" id="PF07063">
    <property type="entry name" value="HGLS"/>
    <property type="match status" value="2"/>
</dbReference>
<keyword evidence="4" id="KW-0408">Iron</keyword>
<evidence type="ECO:0000313" key="10">
    <source>
        <dbReference type="Proteomes" id="UP000218676"/>
    </source>
</evidence>
<keyword evidence="3" id="KW-0560">Oxidoreductase</keyword>
<accession>A0A1V1V6D4</accession>
<comment type="cofactor">
    <cofactor evidence="1">
        <name>Fe(2+)</name>
        <dbReference type="ChEBI" id="CHEBI:29033"/>
    </cofactor>
</comment>
<evidence type="ECO:0000256" key="3">
    <source>
        <dbReference type="ARBA" id="ARBA00023002"/>
    </source>
</evidence>
<sequence>MERAQLLFSQLWQDYITRLCPSAEKVQQLLTEDDPLMNDHIALRTYNLPRCGLDRVAAAFIAVGYEPKGQYKFEEKKLYAEHFEHPNPVLPKVFISELQLGQCSSQLQLLVRKLLDQVPHGYFSNSMFLSQGRPWTLSYQEYQMLAQESEYAAWVAAHGFGANHFTVSINPLEQFTEVAEVNHYLTHNGFAINQAGGAVKGSAALMLEQSSTMADKVMVEFSDEEQLIPGGFYEFAKRYPMANGTLFHGFIEASANRIFESTYQDNKN</sequence>
<evidence type="ECO:0000313" key="8">
    <source>
        <dbReference type="EMBL" id="BAX54382.1"/>
    </source>
</evidence>
<evidence type="ECO:0000256" key="1">
    <source>
        <dbReference type="ARBA" id="ARBA00001954"/>
    </source>
</evidence>
<dbReference type="Gene3D" id="3.10.180.50">
    <property type="match status" value="1"/>
</dbReference>
<evidence type="ECO:0000256" key="5">
    <source>
        <dbReference type="ARBA" id="ARBA00035013"/>
    </source>
</evidence>
<dbReference type="EMBL" id="AP018045">
    <property type="protein sequence ID" value="BAX54382.1"/>
    <property type="molecule type" value="Genomic_DNA"/>
</dbReference>
<evidence type="ECO:0000256" key="2">
    <source>
        <dbReference type="ARBA" id="ARBA00022964"/>
    </source>
</evidence>
<keyword evidence="2" id="KW-0223">Dioxygenase</keyword>
<dbReference type="GO" id="GO:0051213">
    <property type="term" value="F:dioxygenase activity"/>
    <property type="evidence" value="ECO:0007669"/>
    <property type="project" value="UniProtKB-KW"/>
</dbReference>
<reference evidence="10" key="2">
    <citation type="submission" date="2017-05" db="EMBL/GenBank/DDBJ databases">
        <title>Whole genome sequence of fish pathogenic bacteria, Photobacterium damselae subsp. piscicida, strain 91-197, isolated from hybrid striped bass (Morone sp.) in USA.</title>
        <authorList>
            <person name="Teru Y."/>
            <person name="Hikima J."/>
            <person name="Kono T."/>
            <person name="Sakai M."/>
            <person name="Takano T."/>
            <person name="Hawke J.P."/>
            <person name="Takeyama H."/>
            <person name="Aoki T."/>
        </authorList>
    </citation>
    <scope>NUCLEOTIDE SEQUENCE [LARGE SCALE GENOMIC DNA]</scope>
    <source>
        <strain evidence="10">91-197</strain>
    </source>
</reference>
<organism evidence="9 11">
    <name type="scientific">Photobacterium damsela subsp. piscicida</name>
    <name type="common">Pasteurella piscicida</name>
    <dbReference type="NCBI Taxonomy" id="38294"/>
    <lineage>
        <taxon>Bacteria</taxon>
        <taxon>Pseudomonadati</taxon>
        <taxon>Pseudomonadota</taxon>
        <taxon>Gammaproteobacteria</taxon>
        <taxon>Vibrionales</taxon>
        <taxon>Vibrionaceae</taxon>
        <taxon>Photobacterium</taxon>
    </lineage>
</organism>
<dbReference type="CDD" id="cd16350">
    <property type="entry name" value="VOC_like"/>
    <property type="match status" value="1"/>
</dbReference>
<evidence type="ECO:0000256" key="6">
    <source>
        <dbReference type="ARBA" id="ARBA00035023"/>
    </source>
</evidence>
<dbReference type="AlphaFoldDB" id="A0A1V1V6D4"/>
<evidence type="ECO:0000256" key="4">
    <source>
        <dbReference type="ARBA" id="ARBA00023004"/>
    </source>
</evidence>
<evidence type="ECO:0000313" key="11">
    <source>
        <dbReference type="Proteomes" id="UP000516656"/>
    </source>
</evidence>
<evidence type="ECO:0000256" key="7">
    <source>
        <dbReference type="ARBA" id="ARBA00035045"/>
    </source>
</evidence>
<dbReference type="PANTHER" id="PTHR31136:SF5">
    <property type="entry name" value="2-OXOADIPATE DIOXYGENASE_DECARBOXYLASE, CHLOROPLASTIC"/>
    <property type="match status" value="1"/>
</dbReference>
<dbReference type="InterPro" id="IPR009770">
    <property type="entry name" value="HGLS"/>
</dbReference>
<proteinExistence type="inferred from homology"/>